<dbReference type="SUPFAM" id="SSF102405">
    <property type="entry name" value="MCP/YpsA-like"/>
    <property type="match status" value="1"/>
</dbReference>
<dbReference type="Gene3D" id="3.40.50.450">
    <property type="match status" value="1"/>
</dbReference>
<dbReference type="Pfam" id="PF06908">
    <property type="entry name" value="YpsA"/>
    <property type="match status" value="1"/>
</dbReference>
<proteinExistence type="inferred from homology"/>
<dbReference type="PANTHER" id="PTHR38440:SF1">
    <property type="entry name" value="UPF0398 PROTEIN SPR0331"/>
    <property type="match status" value="1"/>
</dbReference>
<dbReference type="RefSeq" id="WP_181556292.1">
    <property type="nucleotide sequence ID" value="NZ_JACDUT010000006.1"/>
</dbReference>
<dbReference type="PANTHER" id="PTHR38440">
    <property type="entry name" value="UPF0398 PROTEIN YPSA"/>
    <property type="match status" value="1"/>
</dbReference>
<organism evidence="2 3">
    <name type="scientific">Thermaerobacillus caldiproteolyticus</name>
    <dbReference type="NCBI Taxonomy" id="247480"/>
    <lineage>
        <taxon>Bacteria</taxon>
        <taxon>Bacillati</taxon>
        <taxon>Bacillota</taxon>
        <taxon>Bacilli</taxon>
        <taxon>Bacillales</taxon>
        <taxon>Anoxybacillaceae</taxon>
        <taxon>Thermaerobacillus</taxon>
    </lineage>
</organism>
<accession>A0A7W0BYZ9</accession>
<keyword evidence="3" id="KW-1185">Reference proteome</keyword>
<gene>
    <name evidence="2" type="ORF">HNR31_002286</name>
</gene>
<dbReference type="AlphaFoldDB" id="A0A7W0BYZ9"/>
<dbReference type="Proteomes" id="UP000523087">
    <property type="component" value="Unassembled WGS sequence"/>
</dbReference>
<name>A0A7W0BYZ9_9BACL</name>
<dbReference type="PIRSF" id="PIRSF021290">
    <property type="entry name" value="DUF1273"/>
    <property type="match status" value="1"/>
</dbReference>
<dbReference type="NCBIfam" id="NF010181">
    <property type="entry name" value="PRK13660.1"/>
    <property type="match status" value="1"/>
</dbReference>
<protein>
    <recommendedName>
        <fullName evidence="1">UPF0398 protein HNR31_002286</fullName>
    </recommendedName>
</protein>
<evidence type="ECO:0000313" key="3">
    <source>
        <dbReference type="Proteomes" id="UP000523087"/>
    </source>
</evidence>
<comment type="caution">
    <text evidence="2">The sequence shown here is derived from an EMBL/GenBank/DDBJ whole genome shotgun (WGS) entry which is preliminary data.</text>
</comment>
<dbReference type="HAMAP" id="MF_01575">
    <property type="entry name" value="UPF0398"/>
    <property type="match status" value="1"/>
</dbReference>
<dbReference type="EMBL" id="JACDUT010000006">
    <property type="protein sequence ID" value="MBA2875498.1"/>
    <property type="molecule type" value="Genomic_DNA"/>
</dbReference>
<sequence length="189" mass="22148">MVKVLAVTGYKPYELGIFTNDHPAVFYIKKAVEKRLLSLIDEGLEWVVISGQLGVELWTAEVVYDLQATYSHLQLAVLTPFLNQEERWSETNREYYEWIVSQADFVDSITKRPYESPAQFRMKNEWMVRKSDGLLIVYDEEKEGTPRYMLEVAKKKEKYVIFPITFADLQAIIEEAQADESQIDNRFDF</sequence>
<dbReference type="InterPro" id="IPR010697">
    <property type="entry name" value="YspA"/>
</dbReference>
<evidence type="ECO:0000256" key="1">
    <source>
        <dbReference type="HAMAP-Rule" id="MF_01575"/>
    </source>
</evidence>
<evidence type="ECO:0000313" key="2">
    <source>
        <dbReference type="EMBL" id="MBA2875498.1"/>
    </source>
</evidence>
<reference evidence="2 3" key="1">
    <citation type="submission" date="2020-07" db="EMBL/GenBank/DDBJ databases">
        <title>Genomic Encyclopedia of Type Strains, Phase IV (KMG-IV): sequencing the most valuable type-strain genomes for metagenomic binning, comparative biology and taxonomic classification.</title>
        <authorList>
            <person name="Goeker M."/>
        </authorList>
    </citation>
    <scope>NUCLEOTIDE SEQUENCE [LARGE SCALE GENOMIC DNA]</scope>
    <source>
        <strain evidence="2 3">DSM 15730</strain>
    </source>
</reference>
<comment type="similarity">
    <text evidence="1">Belongs to the UPF0398 family.</text>
</comment>